<keyword evidence="2" id="KW-1185">Reference proteome</keyword>
<reference evidence="1 2" key="1">
    <citation type="submission" date="2021-06" db="EMBL/GenBank/DDBJ databases">
        <authorList>
            <person name="Kallberg Y."/>
            <person name="Tangrot J."/>
            <person name="Rosling A."/>
        </authorList>
    </citation>
    <scope>NUCLEOTIDE SEQUENCE [LARGE SCALE GENOMIC DNA]</scope>
    <source>
        <strain evidence="1 2">120-4 pot B 10/14</strain>
    </source>
</reference>
<proteinExistence type="predicted"/>
<comment type="caution">
    <text evidence="1">The sequence shown here is derived from an EMBL/GenBank/DDBJ whole genome shotgun (WGS) entry which is preliminary data.</text>
</comment>
<sequence length="126" mass="14823">KFREICELAINYYKGLYHSEKECHELKVIEDEYMHLQKLAKTMFAILESIAQIYLFYVSNVKKELSFCDNNMEMELHSSIFNKIIFAEINGPDLSKDDNNKVDHEVDDEVEFISLMANEITIAFQD</sequence>
<protein>
    <submittedName>
        <fullName evidence="1">6620_t:CDS:1</fullName>
    </submittedName>
</protein>
<evidence type="ECO:0000313" key="2">
    <source>
        <dbReference type="Proteomes" id="UP000789901"/>
    </source>
</evidence>
<evidence type="ECO:0000313" key="1">
    <source>
        <dbReference type="EMBL" id="CAG8837453.1"/>
    </source>
</evidence>
<dbReference type="EMBL" id="CAJVQB010055910">
    <property type="protein sequence ID" value="CAG8837453.1"/>
    <property type="molecule type" value="Genomic_DNA"/>
</dbReference>
<dbReference type="Proteomes" id="UP000789901">
    <property type="component" value="Unassembled WGS sequence"/>
</dbReference>
<gene>
    <name evidence="1" type="ORF">GMARGA_LOCUS33501</name>
</gene>
<organism evidence="1 2">
    <name type="scientific">Gigaspora margarita</name>
    <dbReference type="NCBI Taxonomy" id="4874"/>
    <lineage>
        <taxon>Eukaryota</taxon>
        <taxon>Fungi</taxon>
        <taxon>Fungi incertae sedis</taxon>
        <taxon>Mucoromycota</taxon>
        <taxon>Glomeromycotina</taxon>
        <taxon>Glomeromycetes</taxon>
        <taxon>Diversisporales</taxon>
        <taxon>Gigasporaceae</taxon>
        <taxon>Gigaspora</taxon>
    </lineage>
</organism>
<feature type="non-terminal residue" evidence="1">
    <location>
        <position position="1"/>
    </location>
</feature>
<name>A0ABN7WPW3_GIGMA</name>
<accession>A0ABN7WPW3</accession>